<evidence type="ECO:0000313" key="1">
    <source>
        <dbReference type="EMBL" id="EFO77268.1"/>
    </source>
</evidence>
<dbReference type="Proteomes" id="UP000003457">
    <property type="component" value="Unassembled WGS sequence"/>
</dbReference>
<proteinExistence type="predicted"/>
<dbReference type="EMBL" id="AEHJ01000029">
    <property type="protein sequence ID" value="EFO77268.1"/>
    <property type="molecule type" value="Genomic_DNA"/>
</dbReference>
<protein>
    <submittedName>
        <fullName evidence="1">Abi-like protein</fullName>
    </submittedName>
</protein>
<organism evidence="1 2">
    <name type="scientific">Bifidobacterium dentium JCVIHMP022</name>
    <dbReference type="NCBI Taxonomy" id="553191"/>
    <lineage>
        <taxon>Bacteria</taxon>
        <taxon>Bacillati</taxon>
        <taxon>Actinomycetota</taxon>
        <taxon>Actinomycetes</taxon>
        <taxon>Bifidobacteriales</taxon>
        <taxon>Bifidobacteriaceae</taxon>
        <taxon>Bifidobacterium</taxon>
    </lineage>
</organism>
<dbReference type="AlphaFoldDB" id="A0AB72YZR9"/>
<dbReference type="Pfam" id="PF07751">
    <property type="entry name" value="Abi_2"/>
    <property type="match status" value="1"/>
</dbReference>
<accession>A0AB72YZR9</accession>
<reference evidence="1 2" key="1">
    <citation type="submission" date="2010-10" db="EMBL/GenBank/DDBJ databases">
        <authorList>
            <person name="Durkin A.S."/>
            <person name="Madupu R."/>
            <person name="Torralba M."/>
            <person name="Gillis M."/>
            <person name="Methe B."/>
            <person name="Sutton G."/>
            <person name="Nelson K.E."/>
        </authorList>
    </citation>
    <scope>NUCLEOTIDE SEQUENCE [LARGE SCALE GENOMIC DNA]</scope>
    <source>
        <strain evidence="1 2">JCVIHMP022</strain>
    </source>
</reference>
<gene>
    <name evidence="1" type="ORF">HMPREF9003_1735</name>
</gene>
<sequence>MHKPFMPVADQVKLLASRDLATDSRTSWVLEREGYYSVVNGYKTPFLDKEKTEAAGDDRYRDDASFNDIYKLYVFDRNLRFLFFRMTTLAEAILKTVCSHEFTKLNPNEKNPYLNIANYASSGTAHEKAIKLIPRLEKILHLNMQSGYADKKDYLRHCLERHDGEVPMWVLANDLTLGQMYWFFQSQKTEARANIARSFTALYADSHKHEIEITSQRLDKIYRRIKDYRNICAHDERLYCAHPHDSNITVFQLAKDLQFVTDKQRYLEFLQGFDSLLMQLREDIPHYLDAVCVEIGLHYPDELHLFMQQIREK</sequence>
<comment type="caution">
    <text evidence="1">The sequence shown here is derived from an EMBL/GenBank/DDBJ whole genome shotgun (WGS) entry which is preliminary data.</text>
</comment>
<name>A0AB72YZR9_9BIFI</name>
<dbReference type="InterPro" id="IPR011664">
    <property type="entry name" value="Abi_system_AbiD/AbiF-like"/>
</dbReference>
<evidence type="ECO:0000313" key="2">
    <source>
        <dbReference type="Proteomes" id="UP000003457"/>
    </source>
</evidence>
<dbReference type="RefSeq" id="WP_003842964.1">
    <property type="nucleotide sequence ID" value="NZ_AEHJ01000029.1"/>
</dbReference>